<comment type="caution">
    <text evidence="1">The sequence shown here is derived from an EMBL/GenBank/DDBJ whole genome shotgun (WGS) entry which is preliminary data.</text>
</comment>
<name>A0ABU7EXZ3_9TELE</name>
<sequence>MGILAVTNPAWAVLREGDEDHLFEADEDSKAGLPSMGLPDQLDMLDCVKNLPISYQSCLLFIPAILKREKPLFGTLMLGDVV</sequence>
<gene>
    <name evidence="1" type="ORF">CHARACLAT_029116</name>
</gene>
<proteinExistence type="predicted"/>
<organism evidence="1 2">
    <name type="scientific">Characodon lateralis</name>
    <dbReference type="NCBI Taxonomy" id="208331"/>
    <lineage>
        <taxon>Eukaryota</taxon>
        <taxon>Metazoa</taxon>
        <taxon>Chordata</taxon>
        <taxon>Craniata</taxon>
        <taxon>Vertebrata</taxon>
        <taxon>Euteleostomi</taxon>
        <taxon>Actinopterygii</taxon>
        <taxon>Neopterygii</taxon>
        <taxon>Teleostei</taxon>
        <taxon>Neoteleostei</taxon>
        <taxon>Acanthomorphata</taxon>
        <taxon>Ovalentaria</taxon>
        <taxon>Atherinomorphae</taxon>
        <taxon>Cyprinodontiformes</taxon>
        <taxon>Goodeidae</taxon>
        <taxon>Characodon</taxon>
    </lineage>
</organism>
<protein>
    <submittedName>
        <fullName evidence="1">Uncharacterized protein</fullName>
    </submittedName>
</protein>
<dbReference type="Proteomes" id="UP001352852">
    <property type="component" value="Unassembled WGS sequence"/>
</dbReference>
<evidence type="ECO:0000313" key="2">
    <source>
        <dbReference type="Proteomes" id="UP001352852"/>
    </source>
</evidence>
<dbReference type="EMBL" id="JAHUTJ010069613">
    <property type="protein sequence ID" value="MED6291980.1"/>
    <property type="molecule type" value="Genomic_DNA"/>
</dbReference>
<keyword evidence="2" id="KW-1185">Reference proteome</keyword>
<accession>A0ABU7EXZ3</accession>
<reference evidence="1 2" key="1">
    <citation type="submission" date="2021-06" db="EMBL/GenBank/DDBJ databases">
        <authorList>
            <person name="Palmer J.M."/>
        </authorList>
    </citation>
    <scope>NUCLEOTIDE SEQUENCE [LARGE SCALE GENOMIC DNA]</scope>
    <source>
        <strain evidence="1 2">CL_MEX2019</strain>
        <tissue evidence="1">Muscle</tissue>
    </source>
</reference>
<evidence type="ECO:0000313" key="1">
    <source>
        <dbReference type="EMBL" id="MED6291980.1"/>
    </source>
</evidence>